<dbReference type="GO" id="GO:0005509">
    <property type="term" value="F:calcium ion binding"/>
    <property type="evidence" value="ECO:0007669"/>
    <property type="project" value="InterPro"/>
</dbReference>
<evidence type="ECO:0000256" key="7">
    <source>
        <dbReference type="PIRSR" id="PIRSR617512-2"/>
    </source>
</evidence>
<evidence type="ECO:0000313" key="13">
    <source>
        <dbReference type="Proteomes" id="UP000075613"/>
    </source>
</evidence>
<evidence type="ECO:0000256" key="10">
    <source>
        <dbReference type="SAM" id="SignalP"/>
    </source>
</evidence>
<dbReference type="PANTHER" id="PTHR32303">
    <property type="entry name" value="QUINOPROTEIN ALCOHOL DEHYDROGENASE (CYTOCHROME C)"/>
    <property type="match status" value="1"/>
</dbReference>
<comment type="cofactor">
    <cofactor evidence="7">
        <name>pyrroloquinoline quinone</name>
        <dbReference type="ChEBI" id="CHEBI:58442"/>
    </cofactor>
    <text evidence="7">Binds 1 PQQ group per subunit.</text>
</comment>
<dbReference type="Gene3D" id="2.140.10.10">
    <property type="entry name" value="Quinoprotein alcohol dehydrogenase-like superfamily"/>
    <property type="match status" value="1"/>
</dbReference>
<evidence type="ECO:0000256" key="8">
    <source>
        <dbReference type="PIRSR" id="PIRSR617512-3"/>
    </source>
</evidence>
<dbReference type="CDD" id="cd10278">
    <property type="entry name" value="PQQ_MDH"/>
    <property type="match status" value="1"/>
</dbReference>
<comment type="caution">
    <text evidence="12">The sequence shown here is derived from an EMBL/GenBank/DDBJ whole genome shotgun (WGS) entry which is preliminary data.</text>
</comment>
<evidence type="ECO:0000256" key="5">
    <source>
        <dbReference type="ARBA" id="ARBA00023002"/>
    </source>
</evidence>
<dbReference type="NCBIfam" id="TIGR03075">
    <property type="entry name" value="PQQ_enz_alc_DH"/>
    <property type="match status" value="1"/>
</dbReference>
<feature type="binding site" evidence="7">
    <location>
        <position position="263"/>
    </location>
    <ligand>
        <name>pyrroloquinoline quinone</name>
        <dbReference type="ChEBI" id="CHEBI:58442"/>
    </ligand>
</feature>
<dbReference type="FunFam" id="2.140.10.10:FF:000003">
    <property type="entry name" value="Methanol dehydrogenase, large subunit"/>
    <property type="match status" value="1"/>
</dbReference>
<accession>A0A149PDF3</accession>
<dbReference type="GO" id="GO:0070968">
    <property type="term" value="F:pyrroloquinoline quinone binding"/>
    <property type="evidence" value="ECO:0007669"/>
    <property type="project" value="UniProtKB-ARBA"/>
</dbReference>
<dbReference type="AlphaFoldDB" id="A0A149PDF3"/>
<evidence type="ECO:0000259" key="11">
    <source>
        <dbReference type="Pfam" id="PF01011"/>
    </source>
</evidence>
<comment type="similarity">
    <text evidence="1">Belongs to the bacterial PQQ dehydrogenase family.</text>
</comment>
<evidence type="ECO:0000256" key="3">
    <source>
        <dbReference type="ARBA" id="ARBA00022729"/>
    </source>
</evidence>
<dbReference type="InterPro" id="IPR017512">
    <property type="entry name" value="PQQ_MeOH/EtOH_DH"/>
</dbReference>
<protein>
    <submittedName>
        <fullName evidence="12">Methanol dehydrogenase</fullName>
    </submittedName>
</protein>
<dbReference type="OrthoDB" id="9794322at2"/>
<dbReference type="GO" id="GO:0016614">
    <property type="term" value="F:oxidoreductase activity, acting on CH-OH group of donors"/>
    <property type="evidence" value="ECO:0007669"/>
    <property type="project" value="InterPro"/>
</dbReference>
<reference evidence="12 13" key="1">
    <citation type="journal article" date="2015" name="Int. J. Syst. Evol. Microbiol.">
        <title>Burkholderia monticola sp. nov., isolated from mountain soil.</title>
        <authorList>
            <person name="Baek I."/>
            <person name="Seo B."/>
            <person name="Lee I."/>
            <person name="Yi H."/>
            <person name="Chun J."/>
        </authorList>
    </citation>
    <scope>NUCLEOTIDE SEQUENCE [LARGE SCALE GENOMIC DNA]</scope>
    <source>
        <strain evidence="12 13">JC2948</strain>
    </source>
</reference>
<dbReference type="InterPro" id="IPR002372">
    <property type="entry name" value="PQQ_rpt_dom"/>
</dbReference>
<feature type="binding site" evidence="8">
    <location>
        <position position="195"/>
    </location>
    <ligand>
        <name>Ca(2+)</name>
        <dbReference type="ChEBI" id="CHEBI:29108"/>
    </ligand>
</feature>
<dbReference type="EMBL" id="LRBG01000038">
    <property type="protein sequence ID" value="KXU83077.1"/>
    <property type="molecule type" value="Genomic_DNA"/>
</dbReference>
<keyword evidence="3 10" id="KW-0732">Signal</keyword>
<evidence type="ECO:0000313" key="12">
    <source>
        <dbReference type="EMBL" id="KXU83077.1"/>
    </source>
</evidence>
<feature type="binding site" evidence="7">
    <location>
        <position position="177"/>
    </location>
    <ligand>
        <name>pyrroloquinoline quinone</name>
        <dbReference type="ChEBI" id="CHEBI:58442"/>
    </ligand>
</feature>
<dbReference type="STRING" id="1399968.CI15_28600"/>
<feature type="binding site" evidence="8">
    <location>
        <position position="283"/>
    </location>
    <ligand>
        <name>Ca(2+)</name>
        <dbReference type="ChEBI" id="CHEBI:29108"/>
    </ligand>
</feature>
<dbReference type="Pfam" id="PF01011">
    <property type="entry name" value="PQQ"/>
    <property type="match status" value="2"/>
</dbReference>
<feature type="binding site" evidence="7">
    <location>
        <position position="133"/>
    </location>
    <ligand>
        <name>pyrroloquinoline quinone</name>
        <dbReference type="ChEBI" id="CHEBI:58442"/>
    </ligand>
</feature>
<dbReference type="SMART" id="SM00564">
    <property type="entry name" value="PQQ"/>
    <property type="match status" value="4"/>
</dbReference>
<keyword evidence="13" id="KW-1185">Reference proteome</keyword>
<organism evidence="12 13">
    <name type="scientific">Paraburkholderia monticola</name>
    <dbReference type="NCBI Taxonomy" id="1399968"/>
    <lineage>
        <taxon>Bacteria</taxon>
        <taxon>Pseudomonadati</taxon>
        <taxon>Pseudomonadota</taxon>
        <taxon>Betaproteobacteria</taxon>
        <taxon>Burkholderiales</taxon>
        <taxon>Burkholderiaceae</taxon>
        <taxon>Paraburkholderia</taxon>
    </lineage>
</organism>
<feature type="active site" description="Proton acceptor" evidence="6">
    <location>
        <position position="325"/>
    </location>
</feature>
<keyword evidence="8" id="KW-0106">Calcium</keyword>
<dbReference type="GO" id="GO:0016020">
    <property type="term" value="C:membrane"/>
    <property type="evidence" value="ECO:0007669"/>
    <property type="project" value="InterPro"/>
</dbReference>
<dbReference type="SUPFAM" id="SSF50998">
    <property type="entry name" value="Quinoprotein alcohol dehydrogenase-like"/>
    <property type="match status" value="1"/>
</dbReference>
<feature type="binding site" evidence="7">
    <location>
        <position position="80"/>
    </location>
    <ligand>
        <name>pyrroloquinoline quinone</name>
        <dbReference type="ChEBI" id="CHEBI:58442"/>
    </ligand>
</feature>
<evidence type="ECO:0000256" key="2">
    <source>
        <dbReference type="ARBA" id="ARBA00022723"/>
    </source>
</evidence>
<comment type="cofactor">
    <cofactor evidence="8">
        <name>Ca(2+)</name>
        <dbReference type="ChEBI" id="CHEBI:29108"/>
    </cofactor>
    <text evidence="8">Binds 1 Ca(2+) ion per subunit.</text>
</comment>
<name>A0A149PDF3_9BURK</name>
<dbReference type="InterPro" id="IPR011047">
    <property type="entry name" value="Quinoprotein_ADH-like_sf"/>
</dbReference>
<gene>
    <name evidence="12" type="ORF">CI15_28600</name>
</gene>
<feature type="domain" description="Pyrrolo-quinoline quinone repeat" evidence="11">
    <location>
        <begin position="39"/>
        <end position="368"/>
    </location>
</feature>
<dbReference type="Proteomes" id="UP000075613">
    <property type="component" value="Unassembled WGS sequence"/>
</dbReference>
<keyword evidence="2 8" id="KW-0479">Metal-binding</keyword>
<evidence type="ECO:0000256" key="6">
    <source>
        <dbReference type="PIRSR" id="PIRSR617512-1"/>
    </source>
</evidence>
<feature type="chain" id="PRO_5007551015" evidence="10">
    <location>
        <begin position="26"/>
        <end position="605"/>
    </location>
</feature>
<keyword evidence="4 7" id="KW-0634">PQQ</keyword>
<evidence type="ECO:0000256" key="4">
    <source>
        <dbReference type="ARBA" id="ARBA00022891"/>
    </source>
</evidence>
<evidence type="ECO:0000256" key="9">
    <source>
        <dbReference type="PIRSR" id="PIRSR617512-4"/>
    </source>
</evidence>
<sequence>MNLRTVVLGLAILASAAFGSLAAQADSQLDGLMKNPSNWAAQAGDYANHRYSPLKQINENNVGKLQVAWTMSTGVLRGHEGAPLVIGDTMYIHSPFPNKVIAINLKDQTFIWQYLPKQDDQVVSVMCCDTVNRGLAYGDGKIFLQQADTKLVALNAKTGEVVWTAQNGNPKAGETNTNAPHVFGDKVLTGISGGEFGVRGRLIAYDIKTGKPAWTAYSTGPDNEMLLDPQKTMTYTNGQMVPVGADSSLKSWKGDQWKLGGGTTWGWYAWDPKLNLIYYGTGNPGTWNPTQRPGDNKWSMSIFARDLNTGTARWVYQMTPHDEWDYDGVNEMILSDLTINGKKVPSIVHFDRNGFGYTLNRETGQLLVAQKYDPAVNWADRVDLQSGLPIRNASYSTQAAGADHNVKGICPAALGSKDQQPAAFDPNTSMFLVPTNHVCMDYEPFEVDYVSGQPYVGATLSMYPGPNEGNSMGNFIAWDAAKGKIVYSKPERFSVWSGVLATGGGIAFYGTLEGYIKAVRIRDGKELWRFKTPSGIIGNVFTYEYQGKQFVGVYSGIGGWAGIGMAAGLEKPTEGLGAVGGYKDLAKYTALGGTLFVFAIPNEKS</sequence>
<feature type="signal peptide" evidence="10">
    <location>
        <begin position="1"/>
        <end position="25"/>
    </location>
</feature>
<dbReference type="RefSeq" id="WP_062134804.1">
    <property type="nucleotide sequence ID" value="NZ_LRBG01000038.1"/>
</dbReference>
<feature type="binding site" evidence="8">
    <location>
        <position position="325"/>
    </location>
    <ligand>
        <name>Ca(2+)</name>
        <dbReference type="ChEBI" id="CHEBI:29108"/>
    </ligand>
</feature>
<dbReference type="InterPro" id="IPR018391">
    <property type="entry name" value="PQQ_b-propeller_rpt"/>
</dbReference>
<keyword evidence="5" id="KW-0560">Oxidoreductase</keyword>
<keyword evidence="9" id="KW-1015">Disulfide bond</keyword>
<feature type="domain" description="Pyrrolo-quinoline quinone repeat" evidence="11">
    <location>
        <begin position="497"/>
        <end position="551"/>
    </location>
</feature>
<dbReference type="PANTHER" id="PTHR32303:SF4">
    <property type="entry name" value="QUINOPROTEIN GLUCOSE DEHYDROGENASE"/>
    <property type="match status" value="1"/>
</dbReference>
<feature type="disulfide bond" evidence="9">
    <location>
        <begin position="127"/>
        <end position="128"/>
    </location>
</feature>
<evidence type="ECO:0000256" key="1">
    <source>
        <dbReference type="ARBA" id="ARBA00008156"/>
    </source>
</evidence>
<proteinExistence type="inferred from homology"/>